<evidence type="ECO:0000313" key="2">
    <source>
        <dbReference type="Proteomes" id="UP001177595"/>
    </source>
</evidence>
<gene>
    <name evidence="1" type="ORF">QE210_21885</name>
</gene>
<protein>
    <submittedName>
        <fullName evidence="1">Uncharacterized protein</fullName>
    </submittedName>
</protein>
<reference evidence="1" key="1">
    <citation type="submission" date="2023-04" db="EMBL/GenBank/DDBJ databases">
        <title>Genome dynamics across the evolutionary transition to endosymbiosis.</title>
        <authorList>
            <person name="Siozios S."/>
            <person name="Nadal-Jimenez P."/>
            <person name="Azagi T."/>
            <person name="Sprong H."/>
            <person name="Frost C.L."/>
            <person name="Parratt S.R."/>
            <person name="Taylor G."/>
            <person name="Brettell L."/>
            <person name="Lew K.C."/>
            <person name="Croft L."/>
            <person name="King K.C."/>
            <person name="Brockhurst M.A."/>
            <person name="Hypsa V."/>
            <person name="Novakova E."/>
            <person name="Darby A.C."/>
            <person name="Hurst G.D.D."/>
        </authorList>
    </citation>
    <scope>NUCLEOTIDE SEQUENCE</scope>
    <source>
        <strain evidence="1">APv</strain>
        <plasmid evidence="1">paPv17</plasmid>
    </source>
</reference>
<dbReference type="Proteomes" id="UP001177595">
    <property type="component" value="Plasmid paPv17"/>
</dbReference>
<evidence type="ECO:0000313" key="1">
    <source>
        <dbReference type="EMBL" id="WGM04111.1"/>
    </source>
</evidence>
<keyword evidence="1" id="KW-0614">Plasmid</keyword>
<dbReference type="AlphaFoldDB" id="A0AA95GVW8"/>
<geneLocation type="plasmid" evidence="1 2">
    <name>paPv17</name>
</geneLocation>
<dbReference type="EMBL" id="CP123521">
    <property type="protein sequence ID" value="WGM04111.1"/>
    <property type="molecule type" value="Genomic_DNA"/>
</dbReference>
<organism evidence="1 2">
    <name type="scientific">Arsenophonus nasoniae</name>
    <name type="common">son-killer infecting Nasonia vitripennis</name>
    <dbReference type="NCBI Taxonomy" id="638"/>
    <lineage>
        <taxon>Bacteria</taxon>
        <taxon>Pseudomonadati</taxon>
        <taxon>Pseudomonadota</taxon>
        <taxon>Gammaproteobacteria</taxon>
        <taxon>Enterobacterales</taxon>
        <taxon>Morganellaceae</taxon>
        <taxon>Arsenophonus</taxon>
    </lineage>
</organism>
<dbReference type="RefSeq" id="WP_280627409.1">
    <property type="nucleotide sequence ID" value="NZ_CP123521.1"/>
</dbReference>
<name>A0AA95GVW8_9GAMM</name>
<accession>A0AA95GVW8</accession>
<proteinExistence type="predicted"/>
<sequence length="79" mass="9020">MATTNINTFGLFDTLESALMKIEYADSITVMLLNQSNLKKHDEIILSALLDLINEVRGNLMKVFYERDCCDLADGEYRN</sequence>